<dbReference type="Proteomes" id="UP000327157">
    <property type="component" value="Unassembled WGS sequence"/>
</dbReference>
<accession>A0A5N5I223</accession>
<evidence type="ECO:0000313" key="1">
    <source>
        <dbReference type="EMBL" id="KAB2634256.1"/>
    </source>
</evidence>
<protein>
    <submittedName>
        <fullName evidence="1">Pentatricopeptide repeat-containing protein</fullName>
    </submittedName>
</protein>
<name>A0A5N5I223_9ROSA</name>
<dbReference type="EMBL" id="SMOL01000081">
    <property type="protein sequence ID" value="KAB2634256.1"/>
    <property type="molecule type" value="Genomic_DNA"/>
</dbReference>
<sequence>MLSSNLSLSHGYSLSELRSDNLAHLQASTTSAFLFHGASRIRPSFPHEGRLFLLSLTHCRKARHCLHWADSQTPRPCSKRPPWTTFSSATASSPISAIHVYNQEMSVGLDYFILNF</sequence>
<proteinExistence type="predicted"/>
<reference evidence="1 2" key="1">
    <citation type="submission" date="2019-09" db="EMBL/GenBank/DDBJ databases">
        <authorList>
            <person name="Ou C."/>
        </authorList>
    </citation>
    <scope>NUCLEOTIDE SEQUENCE [LARGE SCALE GENOMIC DNA]</scope>
    <source>
        <strain evidence="1">S2</strain>
        <tissue evidence="1">Leaf</tissue>
    </source>
</reference>
<comment type="caution">
    <text evidence="1">The sequence shown here is derived from an EMBL/GenBank/DDBJ whole genome shotgun (WGS) entry which is preliminary data.</text>
</comment>
<reference evidence="1 2" key="2">
    <citation type="submission" date="2019-11" db="EMBL/GenBank/DDBJ databases">
        <title>A de novo genome assembly of a pear dwarfing rootstock.</title>
        <authorList>
            <person name="Wang F."/>
            <person name="Wang J."/>
            <person name="Li S."/>
            <person name="Zhang Y."/>
            <person name="Fang M."/>
            <person name="Ma L."/>
            <person name="Zhao Y."/>
            <person name="Jiang S."/>
        </authorList>
    </citation>
    <scope>NUCLEOTIDE SEQUENCE [LARGE SCALE GENOMIC DNA]</scope>
    <source>
        <strain evidence="1">S2</strain>
        <tissue evidence="1">Leaf</tissue>
    </source>
</reference>
<evidence type="ECO:0000313" key="2">
    <source>
        <dbReference type="Proteomes" id="UP000327157"/>
    </source>
</evidence>
<dbReference type="AlphaFoldDB" id="A0A5N5I223"/>
<gene>
    <name evidence="1" type="ORF">D8674_042777</name>
</gene>
<organism evidence="1 2">
    <name type="scientific">Pyrus ussuriensis x Pyrus communis</name>
    <dbReference type="NCBI Taxonomy" id="2448454"/>
    <lineage>
        <taxon>Eukaryota</taxon>
        <taxon>Viridiplantae</taxon>
        <taxon>Streptophyta</taxon>
        <taxon>Embryophyta</taxon>
        <taxon>Tracheophyta</taxon>
        <taxon>Spermatophyta</taxon>
        <taxon>Magnoliopsida</taxon>
        <taxon>eudicotyledons</taxon>
        <taxon>Gunneridae</taxon>
        <taxon>Pentapetalae</taxon>
        <taxon>rosids</taxon>
        <taxon>fabids</taxon>
        <taxon>Rosales</taxon>
        <taxon>Rosaceae</taxon>
        <taxon>Amygdaloideae</taxon>
        <taxon>Maleae</taxon>
        <taxon>Pyrus</taxon>
    </lineage>
</organism>
<keyword evidence="2" id="KW-1185">Reference proteome</keyword>